<evidence type="ECO:0000313" key="3">
    <source>
        <dbReference type="Proteomes" id="UP000076661"/>
    </source>
</evidence>
<dbReference type="PATRIC" id="fig|1365257.3.peg.3794"/>
<protein>
    <submittedName>
        <fullName evidence="2">Uncharacterized protein</fullName>
    </submittedName>
</protein>
<reference evidence="2 3" key="1">
    <citation type="submission" date="2013-07" db="EMBL/GenBank/DDBJ databases">
        <title>Comparative Genomic and Metabolomic Analysis of Twelve Strains of Pseudoalteromonas luteoviolacea.</title>
        <authorList>
            <person name="Vynne N.G."/>
            <person name="Mansson M."/>
            <person name="Gram L."/>
        </authorList>
    </citation>
    <scope>NUCLEOTIDE SEQUENCE [LARGE SCALE GENOMIC DNA]</scope>
    <source>
        <strain evidence="2 3">S4060-1</strain>
    </source>
</reference>
<dbReference type="RefSeq" id="WP_063382170.1">
    <property type="nucleotide sequence ID" value="NZ_AUXX01000034.1"/>
</dbReference>
<dbReference type="EMBL" id="AUXX01000034">
    <property type="protein sequence ID" value="KZN63387.1"/>
    <property type="molecule type" value="Genomic_DNA"/>
</dbReference>
<gene>
    <name evidence="2" type="ORF">N478_03800</name>
</gene>
<comment type="caution">
    <text evidence="2">The sequence shown here is derived from an EMBL/GenBank/DDBJ whole genome shotgun (WGS) entry which is preliminary data.</text>
</comment>
<feature type="signal peptide" evidence="1">
    <location>
        <begin position="1"/>
        <end position="22"/>
    </location>
</feature>
<evidence type="ECO:0000313" key="2">
    <source>
        <dbReference type="EMBL" id="KZN63387.1"/>
    </source>
</evidence>
<dbReference type="AlphaFoldDB" id="A0A167KW83"/>
<keyword evidence="1" id="KW-0732">Signal</keyword>
<sequence>MKYFKYTAFALAISCYATSSIASVVSKTKSGAAVGAKAVVLNKAELPTIPHMSQPKITIDDKASKLNRLEAWCDLKGDERHLINDEYRVYGFVTKKASLKENIKDLVKAFYPKNQGFIDKTQPHSVVSEVCVLGRSRKEVIQRIIEPYRFKKDSIIFGNFKNDIAVMFYRNDDEMSSFLRVR</sequence>
<feature type="chain" id="PRO_5007889575" evidence="1">
    <location>
        <begin position="23"/>
        <end position="182"/>
    </location>
</feature>
<proteinExistence type="predicted"/>
<evidence type="ECO:0000256" key="1">
    <source>
        <dbReference type="SAM" id="SignalP"/>
    </source>
</evidence>
<accession>A0A167KW83</accession>
<name>A0A167KW83_9GAMM</name>
<organism evidence="2 3">
    <name type="scientific">Pseudoalteromonas luteoviolacea S4060-1</name>
    <dbReference type="NCBI Taxonomy" id="1365257"/>
    <lineage>
        <taxon>Bacteria</taxon>
        <taxon>Pseudomonadati</taxon>
        <taxon>Pseudomonadota</taxon>
        <taxon>Gammaproteobacteria</taxon>
        <taxon>Alteromonadales</taxon>
        <taxon>Pseudoalteromonadaceae</taxon>
        <taxon>Pseudoalteromonas</taxon>
    </lineage>
</organism>
<dbReference type="Proteomes" id="UP000076661">
    <property type="component" value="Unassembled WGS sequence"/>
</dbReference>